<dbReference type="SUPFAM" id="SSF53850">
    <property type="entry name" value="Periplasmic binding protein-like II"/>
    <property type="match status" value="1"/>
</dbReference>
<dbReference type="Gene3D" id="3.40.190.10">
    <property type="entry name" value="Periplasmic binding protein-like II"/>
    <property type="match status" value="2"/>
</dbReference>
<dbReference type="CDD" id="cd13520">
    <property type="entry name" value="PBP2_TAXI_TRAP"/>
    <property type="match status" value="1"/>
</dbReference>
<feature type="signal peptide" evidence="2">
    <location>
        <begin position="1"/>
        <end position="25"/>
    </location>
</feature>
<feature type="chain" id="PRO_5046744921" evidence="2">
    <location>
        <begin position="26"/>
        <end position="348"/>
    </location>
</feature>
<evidence type="ECO:0000256" key="2">
    <source>
        <dbReference type="SAM" id="SignalP"/>
    </source>
</evidence>
<dbReference type="PROSITE" id="PS51257">
    <property type="entry name" value="PROKAR_LIPOPROTEIN"/>
    <property type="match status" value="1"/>
</dbReference>
<proteinExistence type="predicted"/>
<name>A0ABS5PRG3_9FIRM</name>
<feature type="region of interest" description="Disordered" evidence="1">
    <location>
        <begin position="29"/>
        <end position="57"/>
    </location>
</feature>
<dbReference type="InterPro" id="IPR011852">
    <property type="entry name" value="TRAP_TAXI"/>
</dbReference>
<dbReference type="Proteomes" id="UP000746471">
    <property type="component" value="Unassembled WGS sequence"/>
</dbReference>
<gene>
    <name evidence="3" type="ORF">KHM83_09795</name>
</gene>
<organism evidence="3 4">
    <name type="scientific">Fusibacter paucivorans</name>
    <dbReference type="NCBI Taxonomy" id="76009"/>
    <lineage>
        <taxon>Bacteria</taxon>
        <taxon>Bacillati</taxon>
        <taxon>Bacillota</taxon>
        <taxon>Clostridia</taxon>
        <taxon>Eubacteriales</taxon>
        <taxon>Eubacteriales Family XII. Incertae Sedis</taxon>
        <taxon>Fusibacter</taxon>
    </lineage>
</organism>
<dbReference type="EMBL" id="JAHBCL010000015">
    <property type="protein sequence ID" value="MBS7526971.1"/>
    <property type="molecule type" value="Genomic_DNA"/>
</dbReference>
<dbReference type="PANTHER" id="PTHR42941">
    <property type="entry name" value="SLL1037 PROTEIN"/>
    <property type="match status" value="1"/>
</dbReference>
<evidence type="ECO:0000256" key="1">
    <source>
        <dbReference type="SAM" id="MobiDB-lite"/>
    </source>
</evidence>
<accession>A0ABS5PRG3</accession>
<dbReference type="NCBIfam" id="TIGR02122">
    <property type="entry name" value="TRAP_TAXI"/>
    <property type="match status" value="1"/>
</dbReference>
<comment type="caution">
    <text evidence="3">The sequence shown here is derived from an EMBL/GenBank/DDBJ whole genome shotgun (WGS) entry which is preliminary data.</text>
</comment>
<keyword evidence="4" id="KW-1185">Reference proteome</keyword>
<evidence type="ECO:0000313" key="4">
    <source>
        <dbReference type="Proteomes" id="UP000746471"/>
    </source>
</evidence>
<protein>
    <submittedName>
        <fullName evidence="3">TAXI family TRAP transporter solute-binding subunit</fullName>
    </submittedName>
</protein>
<sequence length="348" mass="37146">MRNKVKFSGLLSLLLVIIMVMTACGSTSPEAAGETASEGASSTEAESSETVESTAREDVILGTGGTAGTYYVVGAAMGKVITERSDKVNVIVQATKGSMENINLTNVGDIQMGMSNADGVYFGYYGTGSYENIGTQDIVGLMSLYMSAGHMVVKSDSGIESYADLKGKKVCLGPPSTTIVEMSKAILRAYGVDPENDIKPYYLSFDEGVSKLVDGDLDATFFVAGIPTAALMNASATADVDLVTVDDNILDEIVAESPYYEKYTIPAGTYKGIDHDTETLKIMTNIFAKSTLSDEAAYDFVKHALEGVEDYATAHNVVKEITPETAWQVPVPLHPGAEKYYREIGVIQ</sequence>
<keyword evidence="2" id="KW-0732">Signal</keyword>
<dbReference type="Pfam" id="PF16868">
    <property type="entry name" value="NMT1_3"/>
    <property type="match status" value="1"/>
</dbReference>
<evidence type="ECO:0000313" key="3">
    <source>
        <dbReference type="EMBL" id="MBS7526971.1"/>
    </source>
</evidence>
<feature type="compositionally biased region" description="Low complexity" evidence="1">
    <location>
        <begin position="29"/>
        <end position="53"/>
    </location>
</feature>
<dbReference type="RefSeq" id="WP_213236833.1">
    <property type="nucleotide sequence ID" value="NZ_JAHBCL010000015.1"/>
</dbReference>
<reference evidence="3 4" key="1">
    <citation type="submission" date="2021-05" db="EMBL/GenBank/DDBJ databases">
        <title>Fusibacter ferrireducens sp. nov., an anaerobic, sulfur- and Fe-reducing bacterium isolated from the mangrove sediment.</title>
        <authorList>
            <person name="Qiu D."/>
        </authorList>
    </citation>
    <scope>NUCLEOTIDE SEQUENCE [LARGE SCALE GENOMIC DNA]</scope>
    <source>
        <strain evidence="3 4">DSM 12116</strain>
    </source>
</reference>
<dbReference type="PANTHER" id="PTHR42941:SF1">
    <property type="entry name" value="SLL1037 PROTEIN"/>
    <property type="match status" value="1"/>
</dbReference>